<reference evidence="2" key="1">
    <citation type="submission" date="2022-11" db="UniProtKB">
        <authorList>
            <consortium name="WormBaseParasite"/>
        </authorList>
    </citation>
    <scope>IDENTIFICATION</scope>
</reference>
<evidence type="ECO:0000313" key="1">
    <source>
        <dbReference type="Proteomes" id="UP000887565"/>
    </source>
</evidence>
<keyword evidence="1" id="KW-1185">Reference proteome</keyword>
<proteinExistence type="predicted"/>
<accession>A0A915J340</accession>
<sequence>MFDVLSKSKEVPAINDKNQNGIASVKSFFDGKDLEFECAFSMAERIKMMHEKKYSDLQSPVQMLGYTSSSSVMRDTLDLSAYDLTVRSLNIGTNRPTRTHADQKIGVPFGKNDSYCSSANE</sequence>
<protein>
    <submittedName>
        <fullName evidence="2">Uncharacterized protein</fullName>
    </submittedName>
</protein>
<dbReference type="AlphaFoldDB" id="A0A915J340"/>
<dbReference type="Proteomes" id="UP000887565">
    <property type="component" value="Unplaced"/>
</dbReference>
<name>A0A915J340_ROMCU</name>
<evidence type="ECO:0000313" key="2">
    <source>
        <dbReference type="WBParaSite" id="nRc.2.0.1.t20882-RA"/>
    </source>
</evidence>
<dbReference type="WBParaSite" id="nRc.2.0.1.t20882-RA">
    <property type="protein sequence ID" value="nRc.2.0.1.t20882-RA"/>
    <property type="gene ID" value="nRc.2.0.1.g20882"/>
</dbReference>
<organism evidence="1 2">
    <name type="scientific">Romanomermis culicivorax</name>
    <name type="common">Nematode worm</name>
    <dbReference type="NCBI Taxonomy" id="13658"/>
    <lineage>
        <taxon>Eukaryota</taxon>
        <taxon>Metazoa</taxon>
        <taxon>Ecdysozoa</taxon>
        <taxon>Nematoda</taxon>
        <taxon>Enoplea</taxon>
        <taxon>Dorylaimia</taxon>
        <taxon>Mermithida</taxon>
        <taxon>Mermithoidea</taxon>
        <taxon>Mermithidae</taxon>
        <taxon>Romanomermis</taxon>
    </lineage>
</organism>